<organism evidence="8 9">
    <name type="scientific">Mycolicibacterium bacteremicum</name>
    <name type="common">Mycobacterium bacteremicum</name>
    <dbReference type="NCBI Taxonomy" id="564198"/>
    <lineage>
        <taxon>Bacteria</taxon>
        <taxon>Bacillati</taxon>
        <taxon>Actinomycetota</taxon>
        <taxon>Actinomycetes</taxon>
        <taxon>Mycobacteriales</taxon>
        <taxon>Mycobacteriaceae</taxon>
        <taxon>Mycolicibacterium</taxon>
    </lineage>
</organism>
<keyword evidence="6" id="KW-0812">Transmembrane</keyword>
<dbReference type="InterPro" id="IPR029052">
    <property type="entry name" value="Metallo-depent_PP-like"/>
</dbReference>
<keyword evidence="3" id="KW-0378">Hydrolase</keyword>
<keyword evidence="6" id="KW-1133">Transmembrane helix</keyword>
<dbReference type="PANTHER" id="PTHR31302:SF31">
    <property type="entry name" value="PHOSPHODIESTERASE YAEI"/>
    <property type="match status" value="1"/>
</dbReference>
<keyword evidence="6" id="KW-0472">Membrane</keyword>
<feature type="compositionally biased region" description="Low complexity" evidence="5">
    <location>
        <begin position="102"/>
        <end position="112"/>
    </location>
</feature>
<dbReference type="OrthoDB" id="9780884at2"/>
<gene>
    <name evidence="8" type="ORF">BST17_09035</name>
</gene>
<evidence type="ECO:0000256" key="2">
    <source>
        <dbReference type="ARBA" id="ARBA00022723"/>
    </source>
</evidence>
<dbReference type="GO" id="GO:0008758">
    <property type="term" value="F:UDP-2,3-diacylglucosamine hydrolase activity"/>
    <property type="evidence" value="ECO:0007669"/>
    <property type="project" value="TreeGrafter"/>
</dbReference>
<reference evidence="8 9" key="1">
    <citation type="submission" date="2017-02" db="EMBL/GenBank/DDBJ databases">
        <title>The new phylogeny of genus Mycobacterium.</title>
        <authorList>
            <person name="Tortoli E."/>
            <person name="Trovato A."/>
            <person name="Cirillo D.M."/>
        </authorList>
    </citation>
    <scope>NUCLEOTIDE SEQUENCE [LARGE SCALE GENOMIC DNA]</scope>
    <source>
        <strain evidence="8 9">DSM 45578</strain>
    </source>
</reference>
<dbReference type="CDD" id="cd07385">
    <property type="entry name" value="MPP_YkuE_C"/>
    <property type="match status" value="1"/>
</dbReference>
<evidence type="ECO:0000256" key="4">
    <source>
        <dbReference type="ARBA" id="ARBA00061089"/>
    </source>
</evidence>
<dbReference type="SUPFAM" id="SSF56300">
    <property type="entry name" value="Metallo-dependent phosphatases"/>
    <property type="match status" value="1"/>
</dbReference>
<name>A0A1W9YZ47_MYCBA</name>
<dbReference type="Gene3D" id="3.60.21.10">
    <property type="match status" value="1"/>
</dbReference>
<protein>
    <submittedName>
        <fullName evidence="8">Metallophosphatase</fullName>
    </submittedName>
</protein>
<dbReference type="InterPro" id="IPR004843">
    <property type="entry name" value="Calcineurin-like_PHP"/>
</dbReference>
<dbReference type="GO" id="GO:0046872">
    <property type="term" value="F:metal ion binding"/>
    <property type="evidence" value="ECO:0007669"/>
    <property type="project" value="UniProtKB-KW"/>
</dbReference>
<evidence type="ECO:0000313" key="8">
    <source>
        <dbReference type="EMBL" id="ORA05348.1"/>
    </source>
</evidence>
<sequence length="403" mass="43135">MFIIILSSVLGLAHLYVWKRLIKDTTGPGRTRRLLTAAFLVLAALLVMTLMVPRFTGLEESAWFAWPGYIWFALVGYLLLALLVLEPVRLVLRGWAKRGNDSGSAAPAAPIDAGPPTPGPPTTSAVNRRVFLARTSAVAAGVAASGLVGYGAATALGPPNILQVPIRLPRLDPAFNGFRIAVVSDIHLGPLLGRKHTERIVRMINETDADLVAIVGDLVDGTVETLGHAAEPLQDLVSREGSFFVTGNHEYFVEDTVPWLRELDRLGVSPLRNESTPIRRGAASFTLAGVNDLAGEERGDPPDYDRALGGIDPSKATVLLAHQPVMVEEAAARGVDLQLSGHTHGGQTWPFQYIVEAVQPSLAGLSTHQDTQLYVSRGAGFWGPPVRVGAPPDISVLTLNSEQ</sequence>
<comment type="caution">
    <text evidence="8">The sequence shown here is derived from an EMBL/GenBank/DDBJ whole genome shotgun (WGS) entry which is preliminary data.</text>
</comment>
<evidence type="ECO:0000256" key="1">
    <source>
        <dbReference type="ARBA" id="ARBA00001968"/>
    </source>
</evidence>
<dbReference type="Pfam" id="PF00149">
    <property type="entry name" value="Metallophos"/>
    <property type="match status" value="1"/>
</dbReference>
<dbReference type="EMBL" id="MVHJ01000006">
    <property type="protein sequence ID" value="ORA05348.1"/>
    <property type="molecule type" value="Genomic_DNA"/>
</dbReference>
<feature type="transmembrane region" description="Helical" evidence="6">
    <location>
        <begin position="34"/>
        <end position="52"/>
    </location>
</feature>
<feature type="transmembrane region" description="Helical" evidence="6">
    <location>
        <begin position="64"/>
        <end position="85"/>
    </location>
</feature>
<feature type="region of interest" description="Disordered" evidence="5">
    <location>
        <begin position="101"/>
        <end position="122"/>
    </location>
</feature>
<dbReference type="GO" id="GO:0009245">
    <property type="term" value="P:lipid A biosynthetic process"/>
    <property type="evidence" value="ECO:0007669"/>
    <property type="project" value="TreeGrafter"/>
</dbReference>
<comment type="cofactor">
    <cofactor evidence="1">
        <name>a divalent metal cation</name>
        <dbReference type="ChEBI" id="CHEBI:60240"/>
    </cofactor>
</comment>
<dbReference type="GO" id="GO:0016020">
    <property type="term" value="C:membrane"/>
    <property type="evidence" value="ECO:0007669"/>
    <property type="project" value="GOC"/>
</dbReference>
<keyword evidence="2" id="KW-0479">Metal-binding</keyword>
<keyword evidence="9" id="KW-1185">Reference proteome</keyword>
<dbReference type="InterPro" id="IPR051158">
    <property type="entry name" value="Metallophosphoesterase_sf"/>
</dbReference>
<proteinExistence type="inferred from homology"/>
<dbReference type="PANTHER" id="PTHR31302">
    <property type="entry name" value="TRANSMEMBRANE PROTEIN WITH METALLOPHOSPHOESTERASE DOMAIN-RELATED"/>
    <property type="match status" value="1"/>
</dbReference>
<dbReference type="AlphaFoldDB" id="A0A1W9YZ47"/>
<feature type="transmembrane region" description="Helical" evidence="6">
    <location>
        <begin position="6"/>
        <end position="22"/>
    </location>
</feature>
<evidence type="ECO:0000256" key="5">
    <source>
        <dbReference type="SAM" id="MobiDB-lite"/>
    </source>
</evidence>
<accession>A0A1W9YZ47</accession>
<evidence type="ECO:0000313" key="9">
    <source>
        <dbReference type="Proteomes" id="UP000192366"/>
    </source>
</evidence>
<evidence type="ECO:0000256" key="3">
    <source>
        <dbReference type="ARBA" id="ARBA00022801"/>
    </source>
</evidence>
<evidence type="ECO:0000256" key="6">
    <source>
        <dbReference type="SAM" id="Phobius"/>
    </source>
</evidence>
<comment type="similarity">
    <text evidence="4">Belongs to the metallophosphoesterase superfamily.</text>
</comment>
<feature type="domain" description="Calcineurin-like phosphoesterase" evidence="7">
    <location>
        <begin position="178"/>
        <end position="345"/>
    </location>
</feature>
<dbReference type="STRING" id="564198.BST17_09035"/>
<dbReference type="Proteomes" id="UP000192366">
    <property type="component" value="Unassembled WGS sequence"/>
</dbReference>
<dbReference type="RefSeq" id="WP_083057256.1">
    <property type="nucleotide sequence ID" value="NZ_JACKVM010000014.1"/>
</dbReference>
<evidence type="ECO:0000259" key="7">
    <source>
        <dbReference type="Pfam" id="PF00149"/>
    </source>
</evidence>
<dbReference type="FunFam" id="3.60.21.10:FF:000028">
    <property type="entry name" value="Putative metallophosphoesterase"/>
    <property type="match status" value="1"/>
</dbReference>